<dbReference type="AlphaFoldDB" id="F0ZHN9"/>
<organism evidence="1 2">
    <name type="scientific">Dictyostelium purpureum</name>
    <name type="common">Slime mold</name>
    <dbReference type="NCBI Taxonomy" id="5786"/>
    <lineage>
        <taxon>Eukaryota</taxon>
        <taxon>Amoebozoa</taxon>
        <taxon>Evosea</taxon>
        <taxon>Eumycetozoa</taxon>
        <taxon>Dictyostelia</taxon>
        <taxon>Dictyosteliales</taxon>
        <taxon>Dictyosteliaceae</taxon>
        <taxon>Dictyostelium</taxon>
    </lineage>
</organism>
<dbReference type="GeneID" id="10500429"/>
<evidence type="ECO:0000313" key="1">
    <source>
        <dbReference type="EMBL" id="EGC36546.1"/>
    </source>
</evidence>
<dbReference type="Proteomes" id="UP000001064">
    <property type="component" value="Unassembled WGS sequence"/>
</dbReference>
<keyword evidence="2" id="KW-1185">Reference proteome</keyword>
<protein>
    <submittedName>
        <fullName evidence="1">Expressed protein</fullName>
    </submittedName>
</protein>
<sequence>MNDSLSSLPMDLKILNSLLNEVFSNPRTTDPTKEVLEYSLVSKSWYNYTINYLKNREINNFSNST</sequence>
<dbReference type="RefSeq" id="XP_003286918.1">
    <property type="nucleotide sequence ID" value="XM_003286870.1"/>
</dbReference>
<dbReference type="VEuPathDB" id="AmoebaDB:DICPUDRAFT_91812"/>
<dbReference type="EMBL" id="GL871023">
    <property type="protein sequence ID" value="EGC36546.1"/>
    <property type="molecule type" value="Genomic_DNA"/>
</dbReference>
<evidence type="ECO:0000313" key="2">
    <source>
        <dbReference type="Proteomes" id="UP000001064"/>
    </source>
</evidence>
<proteinExistence type="predicted"/>
<dbReference type="InParanoid" id="F0ZHN9"/>
<gene>
    <name evidence="1" type="ORF">DICPUDRAFT_91812</name>
</gene>
<reference evidence="2" key="1">
    <citation type="journal article" date="2011" name="Genome Biol.">
        <title>Comparative genomics of the social amoebae Dictyostelium discoideum and Dictyostelium purpureum.</title>
        <authorList>
            <consortium name="US DOE Joint Genome Institute (JGI-PGF)"/>
            <person name="Sucgang R."/>
            <person name="Kuo A."/>
            <person name="Tian X."/>
            <person name="Salerno W."/>
            <person name="Parikh A."/>
            <person name="Feasley C.L."/>
            <person name="Dalin E."/>
            <person name="Tu H."/>
            <person name="Huang E."/>
            <person name="Barry K."/>
            <person name="Lindquist E."/>
            <person name="Shapiro H."/>
            <person name="Bruce D."/>
            <person name="Schmutz J."/>
            <person name="Salamov A."/>
            <person name="Fey P."/>
            <person name="Gaudet P."/>
            <person name="Anjard C."/>
            <person name="Babu M.M."/>
            <person name="Basu S."/>
            <person name="Bushmanova Y."/>
            <person name="van der Wel H."/>
            <person name="Katoh-Kurasawa M."/>
            <person name="Dinh C."/>
            <person name="Coutinho P.M."/>
            <person name="Saito T."/>
            <person name="Elias M."/>
            <person name="Schaap P."/>
            <person name="Kay R.R."/>
            <person name="Henrissat B."/>
            <person name="Eichinger L."/>
            <person name="Rivero F."/>
            <person name="Putnam N.H."/>
            <person name="West C.M."/>
            <person name="Loomis W.F."/>
            <person name="Chisholm R.L."/>
            <person name="Shaulsky G."/>
            <person name="Strassmann J.E."/>
            <person name="Queller D.C."/>
            <person name="Kuspa A."/>
            <person name="Grigoriev I.V."/>
        </authorList>
    </citation>
    <scope>NUCLEOTIDE SEQUENCE [LARGE SCALE GENOMIC DNA]</scope>
    <source>
        <strain evidence="2">QSDP1</strain>
    </source>
</reference>
<dbReference type="KEGG" id="dpp:DICPUDRAFT_91812"/>
<name>F0ZHN9_DICPU</name>
<accession>F0ZHN9</accession>